<reference evidence="1" key="1">
    <citation type="journal article" date="2014" name="Front. Microbiol.">
        <title>High frequency of phylogenetically diverse reductive dehalogenase-homologous genes in deep subseafloor sedimentary metagenomes.</title>
        <authorList>
            <person name="Kawai M."/>
            <person name="Futagami T."/>
            <person name="Toyoda A."/>
            <person name="Takaki Y."/>
            <person name="Nishi S."/>
            <person name="Hori S."/>
            <person name="Arai W."/>
            <person name="Tsubouchi T."/>
            <person name="Morono Y."/>
            <person name="Uchiyama I."/>
            <person name="Ito T."/>
            <person name="Fujiyama A."/>
            <person name="Inagaki F."/>
            <person name="Takami H."/>
        </authorList>
    </citation>
    <scope>NUCLEOTIDE SEQUENCE</scope>
    <source>
        <strain evidence="1">Expedition CK06-06</strain>
    </source>
</reference>
<feature type="non-terminal residue" evidence="1">
    <location>
        <position position="79"/>
    </location>
</feature>
<sequence>MTNRILATSACCLLLAAVAAAKTQAVYKKDGGKIVGVVTKTDKGYNVKMRFGVIFVAKEDVDRIEDAPTPTEEYEERLG</sequence>
<gene>
    <name evidence="1" type="ORF">S01H1_67748</name>
</gene>
<dbReference type="AlphaFoldDB" id="X0XZN0"/>
<evidence type="ECO:0000313" key="1">
    <source>
        <dbReference type="EMBL" id="GAG40617.1"/>
    </source>
</evidence>
<name>X0XZN0_9ZZZZ</name>
<protein>
    <submittedName>
        <fullName evidence="1">Uncharacterized protein</fullName>
    </submittedName>
</protein>
<proteinExistence type="predicted"/>
<dbReference type="EMBL" id="BARS01044889">
    <property type="protein sequence ID" value="GAG40617.1"/>
    <property type="molecule type" value="Genomic_DNA"/>
</dbReference>
<organism evidence="1">
    <name type="scientific">marine sediment metagenome</name>
    <dbReference type="NCBI Taxonomy" id="412755"/>
    <lineage>
        <taxon>unclassified sequences</taxon>
        <taxon>metagenomes</taxon>
        <taxon>ecological metagenomes</taxon>
    </lineage>
</organism>
<accession>X0XZN0</accession>
<comment type="caution">
    <text evidence="1">The sequence shown here is derived from an EMBL/GenBank/DDBJ whole genome shotgun (WGS) entry which is preliminary data.</text>
</comment>